<organism evidence="2 3">
    <name type="scientific">Paenibacillus taichungensis</name>
    <dbReference type="NCBI Taxonomy" id="484184"/>
    <lineage>
        <taxon>Bacteria</taxon>
        <taxon>Bacillati</taxon>
        <taxon>Bacillota</taxon>
        <taxon>Bacilli</taxon>
        <taxon>Bacillales</taxon>
        <taxon>Paenibacillaceae</taxon>
        <taxon>Paenibacillus</taxon>
    </lineage>
</organism>
<protein>
    <submittedName>
        <fullName evidence="2">AAA family ATPase</fullName>
    </submittedName>
</protein>
<dbReference type="GeneID" id="97133586"/>
<dbReference type="Pfam" id="PF13175">
    <property type="entry name" value="AAA_15"/>
    <property type="match status" value="1"/>
</dbReference>
<feature type="domain" description="Endonuclease GajA/Old nuclease/RecF-like AAA" evidence="1">
    <location>
        <begin position="1"/>
        <end position="40"/>
    </location>
</feature>
<dbReference type="Proteomes" id="UP000577724">
    <property type="component" value="Unassembled WGS sequence"/>
</dbReference>
<dbReference type="InterPro" id="IPR041685">
    <property type="entry name" value="AAA_GajA/Old/RecF-like"/>
</dbReference>
<evidence type="ECO:0000259" key="1">
    <source>
        <dbReference type="Pfam" id="PF13175"/>
    </source>
</evidence>
<dbReference type="SUPFAM" id="SSF52540">
    <property type="entry name" value="P-loop containing nucleoside triphosphate hydrolases"/>
    <property type="match status" value="1"/>
</dbReference>
<dbReference type="EMBL" id="JABMCC010000117">
    <property type="protein sequence ID" value="NUU56922.1"/>
    <property type="molecule type" value="Genomic_DNA"/>
</dbReference>
<dbReference type="RefSeq" id="WP_175382988.1">
    <property type="nucleotide sequence ID" value="NZ_CBCRYD010000048.1"/>
</dbReference>
<dbReference type="Gene3D" id="3.40.50.300">
    <property type="entry name" value="P-loop containing nucleotide triphosphate hydrolases"/>
    <property type="match status" value="1"/>
</dbReference>
<proteinExistence type="predicted"/>
<comment type="caution">
    <text evidence="2">The sequence shown here is derived from an EMBL/GenBank/DDBJ whole genome shotgun (WGS) entry which is preliminary data.</text>
</comment>
<evidence type="ECO:0000313" key="2">
    <source>
        <dbReference type="EMBL" id="NUU56922.1"/>
    </source>
</evidence>
<evidence type="ECO:0000313" key="3">
    <source>
        <dbReference type="Proteomes" id="UP000577724"/>
    </source>
</evidence>
<reference evidence="2 3" key="1">
    <citation type="submission" date="2020-05" db="EMBL/GenBank/DDBJ databases">
        <title>Genome Sequencing of Type Strains.</title>
        <authorList>
            <person name="Lemaire J.F."/>
            <person name="Inderbitzin P."/>
            <person name="Gregorio O.A."/>
            <person name="Collins S.B."/>
            <person name="Wespe N."/>
            <person name="Knight-Connoni V."/>
        </authorList>
    </citation>
    <scope>NUCLEOTIDE SEQUENCE [LARGE SCALE GENOMIC DNA]</scope>
    <source>
        <strain evidence="2 3">DSM 19942</strain>
    </source>
</reference>
<dbReference type="InterPro" id="IPR027417">
    <property type="entry name" value="P-loop_NTPase"/>
</dbReference>
<gene>
    <name evidence="2" type="ORF">HP548_22835</name>
</gene>
<accession>A0ABX2MS55</accession>
<sequence>MKIKKVKIQNFKSFYGEFVLELSEGMNILVGNNEAGKSTMI</sequence>
<keyword evidence="3" id="KW-1185">Reference proteome</keyword>
<name>A0ABX2MS55_9BACL</name>